<name>A0AAV7V767_PLEWA</name>
<sequence length="114" mass="11761">MDSASGTLCVIGIFPMMRKSAAAPGPTDTSPSCRPSRLECSLSASPDGLSLSARFCLKEDGTVPVSLGTRGSAALCRRVAICVGYLSGLFSLAALACGRVPLPLPSYAQEPLQR</sequence>
<reference evidence="1" key="1">
    <citation type="journal article" date="2022" name="bioRxiv">
        <title>Sequencing and chromosome-scale assembly of the giantPleurodeles waltlgenome.</title>
        <authorList>
            <person name="Brown T."/>
            <person name="Elewa A."/>
            <person name="Iarovenko S."/>
            <person name="Subramanian E."/>
            <person name="Araus A.J."/>
            <person name="Petzold A."/>
            <person name="Susuki M."/>
            <person name="Suzuki K.-i.T."/>
            <person name="Hayashi T."/>
            <person name="Toyoda A."/>
            <person name="Oliveira C."/>
            <person name="Osipova E."/>
            <person name="Leigh N.D."/>
            <person name="Simon A."/>
            <person name="Yun M.H."/>
        </authorList>
    </citation>
    <scope>NUCLEOTIDE SEQUENCE</scope>
    <source>
        <strain evidence="1">20211129_DDA</strain>
        <tissue evidence="1">Liver</tissue>
    </source>
</reference>
<comment type="caution">
    <text evidence="1">The sequence shown here is derived from an EMBL/GenBank/DDBJ whole genome shotgun (WGS) entry which is preliminary data.</text>
</comment>
<evidence type="ECO:0000313" key="1">
    <source>
        <dbReference type="EMBL" id="KAJ1197359.1"/>
    </source>
</evidence>
<gene>
    <name evidence="1" type="ORF">NDU88_001219</name>
</gene>
<organism evidence="1 2">
    <name type="scientific">Pleurodeles waltl</name>
    <name type="common">Iberian ribbed newt</name>
    <dbReference type="NCBI Taxonomy" id="8319"/>
    <lineage>
        <taxon>Eukaryota</taxon>
        <taxon>Metazoa</taxon>
        <taxon>Chordata</taxon>
        <taxon>Craniata</taxon>
        <taxon>Vertebrata</taxon>
        <taxon>Euteleostomi</taxon>
        <taxon>Amphibia</taxon>
        <taxon>Batrachia</taxon>
        <taxon>Caudata</taxon>
        <taxon>Salamandroidea</taxon>
        <taxon>Salamandridae</taxon>
        <taxon>Pleurodelinae</taxon>
        <taxon>Pleurodeles</taxon>
    </lineage>
</organism>
<proteinExistence type="predicted"/>
<protein>
    <submittedName>
        <fullName evidence="1">Uncharacterized protein</fullName>
    </submittedName>
</protein>
<accession>A0AAV7V767</accession>
<dbReference type="Proteomes" id="UP001066276">
    <property type="component" value="Chromosome 2_1"/>
</dbReference>
<keyword evidence="2" id="KW-1185">Reference proteome</keyword>
<dbReference type="AlphaFoldDB" id="A0AAV7V767"/>
<evidence type="ECO:0000313" key="2">
    <source>
        <dbReference type="Proteomes" id="UP001066276"/>
    </source>
</evidence>
<dbReference type="EMBL" id="JANPWB010000003">
    <property type="protein sequence ID" value="KAJ1197359.1"/>
    <property type="molecule type" value="Genomic_DNA"/>
</dbReference>